<accession>A0ABT0IMG1</accession>
<dbReference type="EMBL" id="JALPRY010000004">
    <property type="protein sequence ID" value="MCK8779070.1"/>
    <property type="molecule type" value="Genomic_DNA"/>
</dbReference>
<reference evidence="1 2" key="1">
    <citation type="submission" date="2022-04" db="EMBL/GenBank/DDBJ databases">
        <title>Rhizobium coralii sp. nov., isolated from coral Turbinaria peltata.</title>
        <authorList>
            <person name="Sun H."/>
        </authorList>
    </citation>
    <scope>NUCLEOTIDE SEQUENCE [LARGE SCALE GENOMIC DNA]</scope>
    <source>
        <strain evidence="1 2">NTR19</strain>
    </source>
</reference>
<keyword evidence="2" id="KW-1185">Reference proteome</keyword>
<proteinExistence type="predicted"/>
<dbReference type="Proteomes" id="UP001202827">
    <property type="component" value="Unassembled WGS sequence"/>
</dbReference>
<dbReference type="RefSeq" id="WP_248681881.1">
    <property type="nucleotide sequence ID" value="NZ_JALPRY010000004.1"/>
</dbReference>
<sequence>MTPSSYPMTAATRAEARAVFDQHCDMNGIGYLTVEDVDGERVCFLYDAKGYCLIASRHGQYDLINYAIANGITIRSRH</sequence>
<name>A0ABT0IMG1_9HYPH</name>
<evidence type="ECO:0000313" key="1">
    <source>
        <dbReference type="EMBL" id="MCK8779070.1"/>
    </source>
</evidence>
<organism evidence="1 2">
    <name type="scientific">Neorhizobium turbinariae</name>
    <dbReference type="NCBI Taxonomy" id="2937795"/>
    <lineage>
        <taxon>Bacteria</taxon>
        <taxon>Pseudomonadati</taxon>
        <taxon>Pseudomonadota</taxon>
        <taxon>Alphaproteobacteria</taxon>
        <taxon>Hyphomicrobiales</taxon>
        <taxon>Rhizobiaceae</taxon>
        <taxon>Rhizobium/Agrobacterium group</taxon>
        <taxon>Neorhizobium</taxon>
    </lineage>
</organism>
<protein>
    <submittedName>
        <fullName evidence="1">Uncharacterized protein</fullName>
    </submittedName>
</protein>
<comment type="caution">
    <text evidence="1">The sequence shown here is derived from an EMBL/GenBank/DDBJ whole genome shotgun (WGS) entry which is preliminary data.</text>
</comment>
<gene>
    <name evidence="1" type="ORF">M0654_03630</name>
</gene>
<evidence type="ECO:0000313" key="2">
    <source>
        <dbReference type="Proteomes" id="UP001202827"/>
    </source>
</evidence>